<keyword evidence="5 11" id="KW-1003">Cell membrane</keyword>
<evidence type="ECO:0000259" key="13">
    <source>
        <dbReference type="Pfam" id="PF00401"/>
    </source>
</evidence>
<dbReference type="RefSeq" id="WP_022013162.1">
    <property type="nucleotide sequence ID" value="NZ_DBGBRS010000187.1"/>
</dbReference>
<dbReference type="InterPro" id="IPR020546">
    <property type="entry name" value="ATP_synth_F1_dsu/esu_N"/>
</dbReference>
<keyword evidence="8 11" id="KW-0472">Membrane</keyword>
<dbReference type="Proteomes" id="UP000050833">
    <property type="component" value="Unassembled WGS sequence"/>
</dbReference>
<dbReference type="GO" id="GO:0045259">
    <property type="term" value="C:proton-transporting ATP synthase complex"/>
    <property type="evidence" value="ECO:0007669"/>
    <property type="project" value="UniProtKB-KW"/>
</dbReference>
<dbReference type="HAMAP" id="MF_00530">
    <property type="entry name" value="ATP_synth_epsil_bac"/>
    <property type="match status" value="1"/>
</dbReference>
<dbReference type="InterPro" id="IPR020547">
    <property type="entry name" value="ATP_synth_F1_esu_C"/>
</dbReference>
<dbReference type="FunFam" id="1.20.5.440:FF:000001">
    <property type="entry name" value="ATP synthase epsilon chain"/>
    <property type="match status" value="1"/>
</dbReference>
<dbReference type="Pfam" id="PF02823">
    <property type="entry name" value="ATP-synt_DE_N"/>
    <property type="match status" value="1"/>
</dbReference>
<dbReference type="NCBIfam" id="NF009977">
    <property type="entry name" value="PRK13442.1"/>
    <property type="match status" value="1"/>
</dbReference>
<dbReference type="NCBIfam" id="TIGR01216">
    <property type="entry name" value="ATP_synt_epsi"/>
    <property type="match status" value="1"/>
</dbReference>
<dbReference type="Pfam" id="PF00401">
    <property type="entry name" value="ATP-synt_DE"/>
    <property type="match status" value="1"/>
</dbReference>
<evidence type="ECO:0000256" key="11">
    <source>
        <dbReference type="HAMAP-Rule" id="MF_00530"/>
    </source>
</evidence>
<evidence type="ECO:0000256" key="6">
    <source>
        <dbReference type="ARBA" id="ARBA00022781"/>
    </source>
</evidence>
<dbReference type="InterPro" id="IPR001469">
    <property type="entry name" value="ATP_synth_F1_dsu/esu"/>
</dbReference>
<gene>
    <name evidence="11" type="primary">atpC</name>
    <name evidence="15" type="ORF">APZ18_14810</name>
</gene>
<dbReference type="EMBL" id="LLKB01000007">
    <property type="protein sequence ID" value="KQC84167.1"/>
    <property type="molecule type" value="Genomic_DNA"/>
</dbReference>
<dbReference type="SUPFAM" id="SSF46604">
    <property type="entry name" value="Epsilon subunit of F1F0-ATP synthase C-terminal domain"/>
    <property type="match status" value="1"/>
</dbReference>
<feature type="domain" description="ATP synthase epsilon subunit C-terminal" evidence="13">
    <location>
        <begin position="88"/>
        <end position="133"/>
    </location>
</feature>
<dbReference type="PANTHER" id="PTHR13822">
    <property type="entry name" value="ATP SYNTHASE DELTA/EPSILON CHAIN"/>
    <property type="match status" value="1"/>
</dbReference>
<evidence type="ECO:0000256" key="12">
    <source>
        <dbReference type="RuleBase" id="RU003656"/>
    </source>
</evidence>
<evidence type="ECO:0000313" key="15">
    <source>
        <dbReference type="EMBL" id="KQC84167.1"/>
    </source>
</evidence>
<evidence type="ECO:0000259" key="14">
    <source>
        <dbReference type="Pfam" id="PF02823"/>
    </source>
</evidence>
<evidence type="ECO:0000256" key="5">
    <source>
        <dbReference type="ARBA" id="ARBA00022475"/>
    </source>
</evidence>
<dbReference type="AlphaFoldDB" id="A0AAW3JM49"/>
<comment type="similarity">
    <text evidence="3 11 12">Belongs to the ATPase epsilon chain family.</text>
</comment>
<comment type="caution">
    <text evidence="15">The sequence shown here is derived from an EMBL/GenBank/DDBJ whole genome shotgun (WGS) entry which is preliminary data.</text>
</comment>
<accession>A0AAW3JM49</accession>
<name>A0AAW3JM49_9FIRM</name>
<evidence type="ECO:0000256" key="7">
    <source>
        <dbReference type="ARBA" id="ARBA00023065"/>
    </source>
</evidence>
<evidence type="ECO:0000256" key="3">
    <source>
        <dbReference type="ARBA" id="ARBA00005712"/>
    </source>
</evidence>
<evidence type="ECO:0000256" key="10">
    <source>
        <dbReference type="ARBA" id="ARBA00023310"/>
    </source>
</evidence>
<evidence type="ECO:0000256" key="8">
    <source>
        <dbReference type="ARBA" id="ARBA00023136"/>
    </source>
</evidence>
<keyword evidence="10 11" id="KW-0066">ATP synthesis</keyword>
<dbReference type="Gene3D" id="1.20.5.440">
    <property type="entry name" value="ATP synthase delta/epsilon subunit, C-terminal domain"/>
    <property type="match status" value="1"/>
</dbReference>
<dbReference type="PANTHER" id="PTHR13822:SF10">
    <property type="entry name" value="ATP SYNTHASE EPSILON CHAIN, CHLOROPLASTIC"/>
    <property type="match status" value="1"/>
</dbReference>
<sequence>MAEKKFNLQIISPTRVFFDGDIDMVEMKTTEGEIGVLAGHIPLTAILEPGVLRIKKSDGDKEAALHDGFVKITKDKVTILAESCEWPDEIDVNRANEAKTRAERRLKSGEPAVDMLRAELALKKALTRIDIAGKYK</sequence>
<dbReference type="GO" id="GO:0046933">
    <property type="term" value="F:proton-transporting ATP synthase activity, rotational mechanism"/>
    <property type="evidence" value="ECO:0007669"/>
    <property type="project" value="UniProtKB-UniRule"/>
</dbReference>
<dbReference type="InterPro" id="IPR036794">
    <property type="entry name" value="ATP_F1_dsu/esu_C_sf"/>
</dbReference>
<reference evidence="15 16" key="1">
    <citation type="submission" date="2015-10" db="EMBL/GenBank/DDBJ databases">
        <title>Butyribacter intestini gen. nov., sp. nov., a butyric acid-producing bacterium of the family Lachnospiraceae isolated from the human faeces.</title>
        <authorList>
            <person name="Zou Y."/>
            <person name="Xue W."/>
            <person name="Luo G."/>
            <person name="Lv M."/>
        </authorList>
    </citation>
    <scope>NUCLEOTIDE SEQUENCE [LARGE SCALE GENOMIC DNA]</scope>
    <source>
        <strain evidence="15 16">TF01-11</strain>
    </source>
</reference>
<comment type="subunit">
    <text evidence="11 12">F-type ATPases have 2 components, CF(1) - the catalytic core - and CF(0) - the membrane proton channel. CF(1) has five subunits: alpha(3), beta(3), gamma(1), delta(1), epsilon(1). CF(0) has three main subunits: a, b and c.</text>
</comment>
<keyword evidence="4 11" id="KW-0813">Transport</keyword>
<dbReference type="GO" id="GO:0005524">
    <property type="term" value="F:ATP binding"/>
    <property type="evidence" value="ECO:0007669"/>
    <property type="project" value="UniProtKB-UniRule"/>
</dbReference>
<evidence type="ECO:0000256" key="4">
    <source>
        <dbReference type="ARBA" id="ARBA00022448"/>
    </source>
</evidence>
<organism evidence="15 16">
    <name type="scientific">Butyribacter intestini</name>
    <dbReference type="NCBI Taxonomy" id="1703332"/>
    <lineage>
        <taxon>Bacteria</taxon>
        <taxon>Bacillati</taxon>
        <taxon>Bacillota</taxon>
        <taxon>Clostridia</taxon>
        <taxon>Lachnospirales</taxon>
        <taxon>Lachnospiraceae</taxon>
        <taxon>Butyribacter</taxon>
    </lineage>
</organism>
<keyword evidence="6 11" id="KW-0375">Hydrogen ion transport</keyword>
<evidence type="ECO:0000313" key="16">
    <source>
        <dbReference type="Proteomes" id="UP000050833"/>
    </source>
</evidence>
<dbReference type="GO" id="GO:0005886">
    <property type="term" value="C:plasma membrane"/>
    <property type="evidence" value="ECO:0007669"/>
    <property type="project" value="UniProtKB-SubCell"/>
</dbReference>
<dbReference type="InterPro" id="IPR036771">
    <property type="entry name" value="ATPsynth_dsu/esu_N"/>
</dbReference>
<evidence type="ECO:0000256" key="1">
    <source>
        <dbReference type="ARBA" id="ARBA00003543"/>
    </source>
</evidence>
<keyword evidence="7 11" id="KW-0406">Ion transport</keyword>
<dbReference type="SUPFAM" id="SSF51344">
    <property type="entry name" value="Epsilon subunit of F1F0-ATP synthase N-terminal domain"/>
    <property type="match status" value="1"/>
</dbReference>
<dbReference type="CDD" id="cd12152">
    <property type="entry name" value="F1-ATPase_delta"/>
    <property type="match status" value="1"/>
</dbReference>
<feature type="domain" description="ATP synthase F1 complex delta/epsilon subunit N-terminal" evidence="14">
    <location>
        <begin position="6"/>
        <end position="83"/>
    </location>
</feature>
<dbReference type="Gene3D" id="2.60.15.10">
    <property type="entry name" value="F0F1 ATP synthase delta/epsilon subunit, N-terminal"/>
    <property type="match status" value="1"/>
</dbReference>
<keyword evidence="16" id="KW-1185">Reference proteome</keyword>
<comment type="function">
    <text evidence="1 11">Produces ATP from ADP in the presence of a proton gradient across the membrane.</text>
</comment>
<evidence type="ECO:0000256" key="2">
    <source>
        <dbReference type="ARBA" id="ARBA00004202"/>
    </source>
</evidence>
<comment type="subcellular location">
    <subcellularLocation>
        <location evidence="2 11">Cell membrane</location>
        <topology evidence="2 11">Peripheral membrane protein</topology>
    </subcellularLocation>
</comment>
<protein>
    <recommendedName>
        <fullName evidence="11">ATP synthase epsilon chain</fullName>
    </recommendedName>
    <alternativeName>
        <fullName evidence="11">ATP synthase F1 sector epsilon subunit</fullName>
    </alternativeName>
    <alternativeName>
        <fullName evidence="11">F-ATPase epsilon subunit</fullName>
    </alternativeName>
</protein>
<keyword evidence="9 11" id="KW-0139">CF(1)</keyword>
<evidence type="ECO:0000256" key="9">
    <source>
        <dbReference type="ARBA" id="ARBA00023196"/>
    </source>
</evidence>
<proteinExistence type="inferred from homology"/>